<dbReference type="RefSeq" id="WP_002685867.1">
    <property type="nucleotide sequence ID" value="NZ_JH600070.1"/>
</dbReference>
<reference evidence="2 3" key="1">
    <citation type="submission" date="2011-11" db="EMBL/GenBank/DDBJ databases">
        <title>Improved High-Quality Draft sequence of Beggiatoa alba B18lD.</title>
        <authorList>
            <consortium name="US DOE Joint Genome Institute"/>
            <person name="Lucas S."/>
            <person name="Han J."/>
            <person name="Lapidus A."/>
            <person name="Cheng J.-F."/>
            <person name="Goodwin L."/>
            <person name="Pitluck S."/>
            <person name="Peters L."/>
            <person name="Mikhailova N."/>
            <person name="Held B."/>
            <person name="Detter J.C."/>
            <person name="Han C."/>
            <person name="Tapia R."/>
            <person name="Land M."/>
            <person name="Hauser L."/>
            <person name="Kyrpides N."/>
            <person name="Ivanova N."/>
            <person name="Pagani I."/>
            <person name="Samuel K."/>
            <person name="Teske A."/>
            <person name="Mueller J."/>
            <person name="Woyke T."/>
        </authorList>
    </citation>
    <scope>NUCLEOTIDE SEQUENCE [LARGE SCALE GENOMIC DNA]</scope>
    <source>
        <strain evidence="2 3">B18LD</strain>
    </source>
</reference>
<dbReference type="HOGENOM" id="CLU_189883_0_0_6"/>
<proteinExistence type="predicted"/>
<keyword evidence="1" id="KW-1133">Transmembrane helix</keyword>
<evidence type="ECO:0008006" key="4">
    <source>
        <dbReference type="Google" id="ProtNLM"/>
    </source>
</evidence>
<dbReference type="Proteomes" id="UP000005744">
    <property type="component" value="Unassembled WGS sequence"/>
</dbReference>
<evidence type="ECO:0000256" key="1">
    <source>
        <dbReference type="SAM" id="Phobius"/>
    </source>
</evidence>
<dbReference type="EMBL" id="JH600070">
    <property type="protein sequence ID" value="EIJ42698.1"/>
    <property type="molecule type" value="Genomic_DNA"/>
</dbReference>
<keyword evidence="1" id="KW-0812">Transmembrane</keyword>
<dbReference type="STRING" id="395493.BegalDRAFT_1824"/>
<accession>I3CGF5</accession>
<keyword evidence="3" id="KW-1185">Reference proteome</keyword>
<evidence type="ECO:0000313" key="3">
    <source>
        <dbReference type="Proteomes" id="UP000005744"/>
    </source>
</evidence>
<feature type="transmembrane region" description="Helical" evidence="1">
    <location>
        <begin position="12"/>
        <end position="32"/>
    </location>
</feature>
<evidence type="ECO:0000313" key="2">
    <source>
        <dbReference type="EMBL" id="EIJ42698.1"/>
    </source>
</evidence>
<feature type="transmembrane region" description="Helical" evidence="1">
    <location>
        <begin position="52"/>
        <end position="72"/>
    </location>
</feature>
<sequence length="90" mass="10730">MLRWLHELPWFFIIFFCLTLGLAPFTPQPHLFEKLTMLWQGTLSRPIDIFDLFLHATPFLLAFLKLYILWFMKFEPMTSATSSSETTEQK</sequence>
<name>I3CGF5_9GAMM</name>
<organism evidence="2 3">
    <name type="scientific">Beggiatoa alba B18LD</name>
    <dbReference type="NCBI Taxonomy" id="395493"/>
    <lineage>
        <taxon>Bacteria</taxon>
        <taxon>Pseudomonadati</taxon>
        <taxon>Pseudomonadota</taxon>
        <taxon>Gammaproteobacteria</taxon>
        <taxon>Thiotrichales</taxon>
        <taxon>Thiotrichaceae</taxon>
        <taxon>Beggiatoa</taxon>
    </lineage>
</organism>
<dbReference type="AlphaFoldDB" id="I3CGF5"/>
<gene>
    <name evidence="2" type="ORF">BegalDRAFT_1824</name>
</gene>
<keyword evidence="1" id="KW-0472">Membrane</keyword>
<protein>
    <recommendedName>
        <fullName evidence="4">RND transporter</fullName>
    </recommendedName>
</protein>
<dbReference type="eggNOG" id="ENOG5033CCU">
    <property type="taxonomic scope" value="Bacteria"/>
</dbReference>
<dbReference type="OrthoDB" id="1467821at2"/>